<evidence type="ECO:0000259" key="4">
    <source>
        <dbReference type="Pfam" id="PF00056"/>
    </source>
</evidence>
<protein>
    <recommendedName>
        <fullName evidence="4">Lactate/malate dehydrogenase N-terminal domain-containing protein</fullName>
    </recommendedName>
</protein>
<evidence type="ECO:0000313" key="5">
    <source>
        <dbReference type="EMBL" id="WEX91007.1"/>
    </source>
</evidence>
<keyword evidence="6" id="KW-1185">Reference proteome</keyword>
<dbReference type="PANTHER" id="PTHR43128:SF16">
    <property type="entry name" value="L-LACTATE DEHYDROGENASE"/>
    <property type="match status" value="1"/>
</dbReference>
<sequence length="194" mass="20527">MKVGIVGTGMVGSATAYALGLRGVASEIVMVDLDPALAEAHALDIAHAMPFASATPIAHGDYDRLRDAGVVIIAAGVGQRPGETRTDLLGRNAAVFRTVVGEIIRFCPNAILLVASNPVDIMTQIATVYSGLPTHRVIGSGTILDTARFRSLLGLLLDRYPPAQLLAKPVETAAVEQGLADREQERSRRCDTRT</sequence>
<dbReference type="InterPro" id="IPR036291">
    <property type="entry name" value="NAD(P)-bd_dom_sf"/>
</dbReference>
<gene>
    <name evidence="5" type="ORF">PZN02_004608</name>
</gene>
<keyword evidence="3" id="KW-0520">NAD</keyword>
<dbReference type="SUPFAM" id="SSF51735">
    <property type="entry name" value="NAD(P)-binding Rossmann-fold domains"/>
    <property type="match status" value="1"/>
</dbReference>
<evidence type="ECO:0000256" key="2">
    <source>
        <dbReference type="ARBA" id="ARBA00023002"/>
    </source>
</evidence>
<keyword evidence="2" id="KW-0560">Oxidoreductase</keyword>
<evidence type="ECO:0000256" key="3">
    <source>
        <dbReference type="ARBA" id="ARBA00023027"/>
    </source>
</evidence>
<dbReference type="PANTHER" id="PTHR43128">
    <property type="entry name" value="L-2-HYDROXYCARBOXYLATE DEHYDROGENASE (NAD(P)(+))"/>
    <property type="match status" value="1"/>
</dbReference>
<dbReference type="RefSeq" id="WP_280662969.1">
    <property type="nucleotide sequence ID" value="NZ_CP120374.1"/>
</dbReference>
<dbReference type="Proteomes" id="UP001229355">
    <property type="component" value="Chromosome 2"/>
</dbReference>
<organism evidence="5 6">
    <name type="scientific">Sinorhizobium garamanticum</name>
    <dbReference type="NCBI Taxonomy" id="680247"/>
    <lineage>
        <taxon>Bacteria</taxon>
        <taxon>Pseudomonadati</taxon>
        <taxon>Pseudomonadota</taxon>
        <taxon>Alphaproteobacteria</taxon>
        <taxon>Hyphomicrobiales</taxon>
        <taxon>Rhizobiaceae</taxon>
        <taxon>Sinorhizobium/Ensifer group</taxon>
        <taxon>Sinorhizobium</taxon>
    </lineage>
</organism>
<name>A0ABY8DMQ7_9HYPH</name>
<dbReference type="InterPro" id="IPR001557">
    <property type="entry name" value="L-lactate/malate_DH"/>
</dbReference>
<dbReference type="PRINTS" id="PR00086">
    <property type="entry name" value="LLDHDRGNASE"/>
</dbReference>
<dbReference type="EMBL" id="CP120374">
    <property type="protein sequence ID" value="WEX91007.1"/>
    <property type="molecule type" value="Genomic_DNA"/>
</dbReference>
<proteinExistence type="predicted"/>
<reference evidence="5 6" key="1">
    <citation type="submission" date="2023-03" db="EMBL/GenBank/DDBJ databases">
        <authorList>
            <person name="Kaur S."/>
            <person name="Espinosa-Saiz D."/>
            <person name="Velazquez E."/>
            <person name="Menendez E."/>
            <person name="diCenzo G.C."/>
        </authorList>
    </citation>
    <scope>NUCLEOTIDE SEQUENCE [LARGE SCALE GENOMIC DNA]</scope>
    <source>
        <strain evidence="5 6">LMG 24692</strain>
    </source>
</reference>
<feature type="domain" description="Lactate/malate dehydrogenase N-terminal" evidence="4">
    <location>
        <begin position="1"/>
        <end position="139"/>
    </location>
</feature>
<accession>A0ABY8DMQ7</accession>
<evidence type="ECO:0000313" key="6">
    <source>
        <dbReference type="Proteomes" id="UP001229355"/>
    </source>
</evidence>
<dbReference type="InterPro" id="IPR001236">
    <property type="entry name" value="Lactate/malate_DH_N"/>
</dbReference>
<dbReference type="Gene3D" id="3.40.50.720">
    <property type="entry name" value="NAD(P)-binding Rossmann-like Domain"/>
    <property type="match status" value="1"/>
</dbReference>
<comment type="function">
    <text evidence="1">Catalyzes the reversible oxidation of malate to oxaloacetate.</text>
</comment>
<dbReference type="Pfam" id="PF00056">
    <property type="entry name" value="Ldh_1_N"/>
    <property type="match status" value="1"/>
</dbReference>
<evidence type="ECO:0000256" key="1">
    <source>
        <dbReference type="ARBA" id="ARBA00003966"/>
    </source>
</evidence>